<gene>
    <name evidence="8" type="primary">earP</name>
    <name evidence="8" type="ORF">FHP08_09360</name>
</gene>
<dbReference type="Proteomes" id="UP000321548">
    <property type="component" value="Unassembled WGS sequence"/>
</dbReference>
<dbReference type="EMBL" id="VDUY01000003">
    <property type="protein sequence ID" value="TXL66266.1"/>
    <property type="molecule type" value="Genomic_DNA"/>
</dbReference>
<dbReference type="PIRSF" id="PIRSF015557">
    <property type="entry name" value="UCP015557"/>
    <property type="match status" value="1"/>
</dbReference>
<evidence type="ECO:0000256" key="4">
    <source>
        <dbReference type="ARBA" id="ARBA00024346"/>
    </source>
</evidence>
<evidence type="ECO:0000256" key="2">
    <source>
        <dbReference type="ARBA" id="ARBA00022679"/>
    </source>
</evidence>
<comment type="similarity">
    <text evidence="4">Belongs to the glycosyltransferase 104 family.</text>
</comment>
<evidence type="ECO:0000313" key="8">
    <source>
        <dbReference type="EMBL" id="TXL66266.1"/>
    </source>
</evidence>
<name>A0A5C8NYP6_9BURK</name>
<dbReference type="AlphaFoldDB" id="A0A5C8NYP6"/>
<comment type="catalytic activity">
    <reaction evidence="7">
        <text>dTDP-beta-L-rhamnose + L-arginyl-[protein] = N(omega)-(alpha-L-rhamnosyl)-L-arginyl-[protein] + dTDP + H(+)</text>
        <dbReference type="Rhea" id="RHEA:66692"/>
        <dbReference type="Rhea" id="RHEA-COMP:10532"/>
        <dbReference type="Rhea" id="RHEA-COMP:17096"/>
        <dbReference type="ChEBI" id="CHEBI:15378"/>
        <dbReference type="ChEBI" id="CHEBI:29965"/>
        <dbReference type="ChEBI" id="CHEBI:57510"/>
        <dbReference type="ChEBI" id="CHEBI:58369"/>
        <dbReference type="ChEBI" id="CHEBI:167445"/>
    </reaction>
    <physiologicalReaction direction="left-to-right" evidence="7">
        <dbReference type="Rhea" id="RHEA:66693"/>
    </physiologicalReaction>
</comment>
<dbReference type="GO" id="GO:0106361">
    <property type="term" value="F:protein-arginine rhamnosyltransferase activity"/>
    <property type="evidence" value="ECO:0007669"/>
    <property type="project" value="InterPro"/>
</dbReference>
<evidence type="ECO:0000256" key="6">
    <source>
        <dbReference type="ARBA" id="ARBA00030025"/>
    </source>
</evidence>
<keyword evidence="8" id="KW-0648">Protein biosynthesis</keyword>
<keyword evidence="2 8" id="KW-0808">Transferase</keyword>
<dbReference type="InterPro" id="IPR016633">
    <property type="entry name" value="EarP"/>
</dbReference>
<evidence type="ECO:0000256" key="3">
    <source>
        <dbReference type="ARBA" id="ARBA00024303"/>
    </source>
</evidence>
<proteinExistence type="inferred from homology"/>
<keyword evidence="8" id="KW-0251">Elongation factor</keyword>
<dbReference type="RefSeq" id="WP_147704177.1">
    <property type="nucleotide sequence ID" value="NZ_VDUY01000003.1"/>
</dbReference>
<dbReference type="NCBIfam" id="TIGR03837">
    <property type="entry name" value="efp_Arg_rhamno"/>
    <property type="match status" value="1"/>
</dbReference>
<dbReference type="GO" id="GO:0003746">
    <property type="term" value="F:translation elongation factor activity"/>
    <property type="evidence" value="ECO:0007669"/>
    <property type="project" value="UniProtKB-KW"/>
</dbReference>
<keyword evidence="1" id="KW-0328">Glycosyltransferase</keyword>
<evidence type="ECO:0000256" key="5">
    <source>
        <dbReference type="ARBA" id="ARBA00024416"/>
    </source>
</evidence>
<evidence type="ECO:0000256" key="7">
    <source>
        <dbReference type="ARBA" id="ARBA00048472"/>
    </source>
</evidence>
<protein>
    <recommendedName>
        <fullName evidence="5">Protein-arginine rhamnosyltransferase</fullName>
    </recommendedName>
    <alternativeName>
        <fullName evidence="6">EF-P arginine rhamnosyltransferase</fullName>
    </alternativeName>
</protein>
<comment type="caution">
    <text evidence="8">The sequence shown here is derived from an EMBL/GenBank/DDBJ whole genome shotgun (WGS) entry which is preliminary data.</text>
</comment>
<accession>A0A5C8NYP6</accession>
<organism evidence="8 9">
    <name type="scientific">Zeimonas arvi</name>
    <dbReference type="NCBI Taxonomy" id="2498847"/>
    <lineage>
        <taxon>Bacteria</taxon>
        <taxon>Pseudomonadati</taxon>
        <taxon>Pseudomonadota</taxon>
        <taxon>Betaproteobacteria</taxon>
        <taxon>Burkholderiales</taxon>
        <taxon>Burkholderiaceae</taxon>
        <taxon>Zeimonas</taxon>
    </lineage>
</organism>
<dbReference type="Pfam" id="PF10093">
    <property type="entry name" value="EarP"/>
    <property type="match status" value="1"/>
</dbReference>
<evidence type="ECO:0000256" key="1">
    <source>
        <dbReference type="ARBA" id="ARBA00022676"/>
    </source>
</evidence>
<keyword evidence="9" id="KW-1185">Reference proteome</keyword>
<evidence type="ECO:0000313" key="9">
    <source>
        <dbReference type="Proteomes" id="UP000321548"/>
    </source>
</evidence>
<comment type="function">
    <text evidence="3">Protein-arginine rhamnosyltransferase that catalyzes the transfer of a single rhamnose to elongation factor P (EF-P) on 'Lys-32', a modification required for EF-P-dependent rescue of polyproline stalled ribosomes.</text>
</comment>
<reference evidence="8 9" key="1">
    <citation type="submission" date="2019-06" db="EMBL/GenBank/DDBJ databases">
        <title>Quisquiliibacterium sp. nov., isolated from a maize field.</title>
        <authorList>
            <person name="Lin S.-Y."/>
            <person name="Tsai C.-F."/>
            <person name="Young C.-C."/>
        </authorList>
    </citation>
    <scope>NUCLEOTIDE SEQUENCE [LARGE SCALE GENOMIC DNA]</scope>
    <source>
        <strain evidence="8 9">CC-CFT501</strain>
    </source>
</reference>
<dbReference type="OrthoDB" id="209085at2"/>
<sequence length="391" mass="42573">MQAASPLPAGTRWWILCRVVDNFGDAGVCWRLARQLVREHDAEVTLFIDRPELIARLAGTAPPRLAGGPQARLAGVRVEPWPASPVDAQPEVVLCAFGCEPPGWIRSMLAGGPRRPLWIHLEYLSAEPWVDGCHGLSSVKPDGAVEHFYYPGFTPASGGLLRERDALAPAERPAEAARAAALERLCGQSPEPGERVITLFCYPDSPLDALLPALARGVRPTLLLVPEGVAPDEPEAFAGCGLPPGGPAARRGRLRIARIRFLPQDDYDALLRLADLNFVRGEDSWIRAHWARRPFVWQPYRQDEDTHHDKLEAFLGRLRAAAAAAGDPPAAIGAVEATMRAWSGLGDADLAWQALAGQDEAIEGVFRHWAETLARQPDLAAQLAGFVRDRL</sequence>